<keyword evidence="2" id="KW-0812">Transmembrane</keyword>
<keyword evidence="3" id="KW-1185">Reference proteome</keyword>
<evidence type="ECO:0000313" key="4">
    <source>
        <dbReference type="WBParaSite" id="MBELARI_LOCUS458"/>
    </source>
</evidence>
<evidence type="ECO:0000313" key="3">
    <source>
        <dbReference type="Proteomes" id="UP000887575"/>
    </source>
</evidence>
<keyword evidence="2" id="KW-0472">Membrane</keyword>
<organism evidence="3 4">
    <name type="scientific">Mesorhabditis belari</name>
    <dbReference type="NCBI Taxonomy" id="2138241"/>
    <lineage>
        <taxon>Eukaryota</taxon>
        <taxon>Metazoa</taxon>
        <taxon>Ecdysozoa</taxon>
        <taxon>Nematoda</taxon>
        <taxon>Chromadorea</taxon>
        <taxon>Rhabditida</taxon>
        <taxon>Rhabditina</taxon>
        <taxon>Rhabditomorpha</taxon>
        <taxon>Rhabditoidea</taxon>
        <taxon>Rhabditidae</taxon>
        <taxon>Mesorhabditinae</taxon>
        <taxon>Mesorhabditis</taxon>
    </lineage>
</organism>
<evidence type="ECO:0008006" key="5">
    <source>
        <dbReference type="Google" id="ProtNLM"/>
    </source>
</evidence>
<feature type="transmembrane region" description="Helical" evidence="2">
    <location>
        <begin position="75"/>
        <end position="101"/>
    </location>
</feature>
<name>A0AAF3J9B2_9BILA</name>
<dbReference type="Proteomes" id="UP000887575">
    <property type="component" value="Unassembled WGS sequence"/>
</dbReference>
<keyword evidence="2" id="KW-1133">Transmembrane helix</keyword>
<feature type="region of interest" description="Disordered" evidence="1">
    <location>
        <begin position="234"/>
        <end position="255"/>
    </location>
</feature>
<sequence>MDLRSLVRAKRTTEILLQGESHGIIYEGYDKAFIQCIFEEGSIQGRNERYEFRCDASLQCCGRSCCIPEDATIPLWLLILFIILASLIALALLATLAYLLAQKLKNRPKKQTNAYQTLTDNGLDKSHLMEEEKYSSPYAKFVPSPMSEENLKSPQAVKIIQRSEHEISRAGDADVKEIEPLVPQRAQKAFYRPFVADAVEELDMPRPLRDSVSHHSIAEISQARLPQVSAVEQPKGRNAERLYKRPGFDNVPSYN</sequence>
<reference evidence="4" key="1">
    <citation type="submission" date="2024-02" db="UniProtKB">
        <authorList>
            <consortium name="WormBaseParasite"/>
        </authorList>
    </citation>
    <scope>IDENTIFICATION</scope>
</reference>
<proteinExistence type="predicted"/>
<accession>A0AAF3J9B2</accession>
<dbReference type="AlphaFoldDB" id="A0AAF3J9B2"/>
<dbReference type="WBParaSite" id="MBELARI_LOCUS458">
    <property type="protein sequence ID" value="MBELARI_LOCUS458"/>
    <property type="gene ID" value="MBELARI_LOCUS458"/>
</dbReference>
<evidence type="ECO:0000256" key="1">
    <source>
        <dbReference type="SAM" id="MobiDB-lite"/>
    </source>
</evidence>
<feature type="compositionally biased region" description="Basic and acidic residues" evidence="1">
    <location>
        <begin position="234"/>
        <end position="247"/>
    </location>
</feature>
<evidence type="ECO:0000256" key="2">
    <source>
        <dbReference type="SAM" id="Phobius"/>
    </source>
</evidence>
<protein>
    <recommendedName>
        <fullName evidence="5">CX domain-containing protein</fullName>
    </recommendedName>
</protein>